<sequence>MKRLSAMSDLWRGSVLFSWGCVATAVLRLMRASWHAREEPLDWAALLRWSLLVAPLAGVAAIIVGLAYPLFDRWLNSQPASGRDWASVTRCLALFVGINHANSRFHFATDAELAWTLALLSLALWWTFDRTTCGFVIASLAAAVAHVVAYYLVLRIVFSGTSLELSRLKAWFPFVAFSAGITIGSVGRQLAEPPQQREKLHKD</sequence>
<evidence type="ECO:0000313" key="11">
    <source>
        <dbReference type="Proteomes" id="UP000440578"/>
    </source>
</evidence>
<feature type="transmembrane region" description="Helical" evidence="9">
    <location>
        <begin position="113"/>
        <end position="128"/>
    </location>
</feature>
<keyword evidence="6 9" id="KW-1133">Transmembrane helix</keyword>
<dbReference type="Proteomes" id="UP000440578">
    <property type="component" value="Unassembled WGS sequence"/>
</dbReference>
<gene>
    <name evidence="10" type="primary">INSIG2_2</name>
    <name evidence="10" type="ORF">FJT64_023944</name>
</gene>
<evidence type="ECO:0000256" key="3">
    <source>
        <dbReference type="ARBA" id="ARBA00022548"/>
    </source>
</evidence>
<feature type="transmembrane region" description="Helical" evidence="9">
    <location>
        <begin position="12"/>
        <end position="30"/>
    </location>
</feature>
<evidence type="ECO:0000256" key="8">
    <source>
        <dbReference type="ARBA" id="ARBA00023166"/>
    </source>
</evidence>
<accession>A0A6A4WG54</accession>
<dbReference type="PANTHER" id="PTHR15301">
    <property type="entry name" value="INSULIN-INDUCED GENE 1"/>
    <property type="match status" value="1"/>
</dbReference>
<evidence type="ECO:0000256" key="9">
    <source>
        <dbReference type="SAM" id="Phobius"/>
    </source>
</evidence>
<keyword evidence="8" id="KW-0753">Steroid metabolism</keyword>
<protein>
    <submittedName>
        <fullName evidence="10">INSIG2</fullName>
    </submittedName>
</protein>
<proteinExistence type="inferred from homology"/>
<keyword evidence="11" id="KW-1185">Reference proteome</keyword>
<dbReference type="AlphaFoldDB" id="A0A6A4WG54"/>
<evidence type="ECO:0000256" key="6">
    <source>
        <dbReference type="ARBA" id="ARBA00022989"/>
    </source>
</evidence>
<evidence type="ECO:0000256" key="4">
    <source>
        <dbReference type="ARBA" id="ARBA00022692"/>
    </source>
</evidence>
<evidence type="ECO:0000256" key="1">
    <source>
        <dbReference type="ARBA" id="ARBA00004477"/>
    </source>
</evidence>
<comment type="similarity">
    <text evidence="2">Belongs to the INSIG family.</text>
</comment>
<dbReference type="EMBL" id="VIIS01000864">
    <property type="protein sequence ID" value="KAF0304209.1"/>
    <property type="molecule type" value="Genomic_DNA"/>
</dbReference>
<feature type="transmembrane region" description="Helical" evidence="9">
    <location>
        <begin position="51"/>
        <end position="71"/>
    </location>
</feature>
<dbReference type="PANTHER" id="PTHR15301:SF3">
    <property type="entry name" value="PROTEIN NSG1-RELATED"/>
    <property type="match status" value="1"/>
</dbReference>
<evidence type="ECO:0000256" key="7">
    <source>
        <dbReference type="ARBA" id="ARBA00023136"/>
    </source>
</evidence>
<keyword evidence="8" id="KW-0443">Lipid metabolism</keyword>
<feature type="transmembrane region" description="Helical" evidence="9">
    <location>
        <begin position="135"/>
        <end position="158"/>
    </location>
</feature>
<feature type="transmembrane region" description="Helical" evidence="9">
    <location>
        <begin position="170"/>
        <end position="191"/>
    </location>
</feature>
<comment type="subcellular location">
    <subcellularLocation>
        <location evidence="1">Endoplasmic reticulum membrane</location>
        <topology evidence="1">Multi-pass membrane protein</topology>
    </subcellularLocation>
</comment>
<evidence type="ECO:0000313" key="10">
    <source>
        <dbReference type="EMBL" id="KAF0304209.1"/>
    </source>
</evidence>
<evidence type="ECO:0000256" key="5">
    <source>
        <dbReference type="ARBA" id="ARBA00022824"/>
    </source>
</evidence>
<keyword evidence="5" id="KW-0256">Endoplasmic reticulum</keyword>
<dbReference type="GO" id="GO:0005789">
    <property type="term" value="C:endoplasmic reticulum membrane"/>
    <property type="evidence" value="ECO:0007669"/>
    <property type="project" value="UniProtKB-SubCell"/>
</dbReference>
<comment type="caution">
    <text evidence="10">The sequence shown here is derived from an EMBL/GenBank/DDBJ whole genome shotgun (WGS) entry which is preliminary data.</text>
</comment>
<keyword evidence="4 9" id="KW-0812">Transmembrane</keyword>
<keyword evidence="3" id="KW-0153">Cholesterol metabolism</keyword>
<dbReference type="Pfam" id="PF07281">
    <property type="entry name" value="INSIG"/>
    <property type="match status" value="1"/>
</dbReference>
<evidence type="ECO:0000256" key="2">
    <source>
        <dbReference type="ARBA" id="ARBA00007475"/>
    </source>
</evidence>
<keyword evidence="8" id="KW-1207">Sterol metabolism</keyword>
<dbReference type="GO" id="GO:0016126">
    <property type="term" value="P:sterol biosynthetic process"/>
    <property type="evidence" value="ECO:0007669"/>
    <property type="project" value="TreeGrafter"/>
</dbReference>
<dbReference type="InterPro" id="IPR025929">
    <property type="entry name" value="INSIG_fam"/>
</dbReference>
<dbReference type="OrthoDB" id="205546at2759"/>
<name>A0A6A4WG54_AMPAM</name>
<keyword evidence="7 9" id="KW-0472">Membrane</keyword>
<dbReference type="GO" id="GO:0008203">
    <property type="term" value="P:cholesterol metabolic process"/>
    <property type="evidence" value="ECO:0007669"/>
    <property type="project" value="UniProtKB-KW"/>
</dbReference>
<reference evidence="10 11" key="1">
    <citation type="submission" date="2019-07" db="EMBL/GenBank/DDBJ databases">
        <title>Draft genome assembly of a fouling barnacle, Amphibalanus amphitrite (Darwin, 1854): The first reference genome for Thecostraca.</title>
        <authorList>
            <person name="Kim W."/>
        </authorList>
    </citation>
    <scope>NUCLEOTIDE SEQUENCE [LARGE SCALE GENOMIC DNA]</scope>
    <source>
        <strain evidence="10">SNU_AA5</strain>
        <tissue evidence="10">Soma without cirri and trophi</tissue>
    </source>
</reference>
<organism evidence="10 11">
    <name type="scientific">Amphibalanus amphitrite</name>
    <name type="common">Striped barnacle</name>
    <name type="synonym">Balanus amphitrite</name>
    <dbReference type="NCBI Taxonomy" id="1232801"/>
    <lineage>
        <taxon>Eukaryota</taxon>
        <taxon>Metazoa</taxon>
        <taxon>Ecdysozoa</taxon>
        <taxon>Arthropoda</taxon>
        <taxon>Crustacea</taxon>
        <taxon>Multicrustacea</taxon>
        <taxon>Cirripedia</taxon>
        <taxon>Thoracica</taxon>
        <taxon>Thoracicalcarea</taxon>
        <taxon>Balanomorpha</taxon>
        <taxon>Balanoidea</taxon>
        <taxon>Balanidae</taxon>
        <taxon>Amphibalaninae</taxon>
        <taxon>Amphibalanus</taxon>
    </lineage>
</organism>